<name>A0A450XDD7_9GAMM</name>
<keyword evidence="8 13" id="KW-0238">DNA-binding</keyword>
<comment type="similarity">
    <text evidence="1 13">Belongs to the helicase family. DnaB subfamily.</text>
</comment>
<dbReference type="GO" id="GO:0006269">
    <property type="term" value="P:DNA replication, synthesis of primer"/>
    <property type="evidence" value="ECO:0007669"/>
    <property type="project" value="UniProtKB-UniRule"/>
</dbReference>
<proteinExistence type="inferred from homology"/>
<dbReference type="NCBIfam" id="NF004384">
    <property type="entry name" value="PRK05748.1"/>
    <property type="match status" value="1"/>
</dbReference>
<keyword evidence="5 13" id="KW-0378">Hydrolase</keyword>
<dbReference type="GO" id="GO:0043139">
    <property type="term" value="F:5'-3' DNA helicase activity"/>
    <property type="evidence" value="ECO:0007669"/>
    <property type="project" value="UniProtKB-EC"/>
</dbReference>
<dbReference type="Gene3D" id="1.10.860.10">
    <property type="entry name" value="DNAb Helicase, Chain A"/>
    <property type="match status" value="1"/>
</dbReference>
<dbReference type="Pfam" id="PF03796">
    <property type="entry name" value="DnaB_C"/>
    <property type="match status" value="1"/>
</dbReference>
<dbReference type="InterPro" id="IPR036185">
    <property type="entry name" value="DNA_heli_DnaB-like_N_sf"/>
</dbReference>
<dbReference type="InterPro" id="IPR007692">
    <property type="entry name" value="DNA_helicase_DnaB"/>
</dbReference>
<protein>
    <recommendedName>
        <fullName evidence="12 13">Replicative DNA helicase</fullName>
        <ecNumber evidence="12 13">5.6.2.3</ecNumber>
    </recommendedName>
</protein>
<dbReference type="EMBL" id="CAADFO010000016">
    <property type="protein sequence ID" value="VFK25893.1"/>
    <property type="molecule type" value="Genomic_DNA"/>
</dbReference>
<evidence type="ECO:0000256" key="13">
    <source>
        <dbReference type="RuleBase" id="RU362085"/>
    </source>
</evidence>
<dbReference type="SUPFAM" id="SSF48024">
    <property type="entry name" value="N-terminal domain of DnaB helicase"/>
    <property type="match status" value="1"/>
</dbReference>
<dbReference type="FunFam" id="3.40.50.300:FF:000076">
    <property type="entry name" value="Replicative DNA helicase"/>
    <property type="match status" value="1"/>
</dbReference>
<keyword evidence="7 13" id="KW-0067">ATP-binding</keyword>
<evidence type="ECO:0000259" key="14">
    <source>
        <dbReference type="PROSITE" id="PS51199"/>
    </source>
</evidence>
<keyword evidence="2 13" id="KW-0639">Primosome</keyword>
<reference evidence="16" key="1">
    <citation type="submission" date="2019-02" db="EMBL/GenBank/DDBJ databases">
        <authorList>
            <person name="Gruber-Vodicka R. H."/>
            <person name="Seah K. B. B."/>
        </authorList>
    </citation>
    <scope>NUCLEOTIDE SEQUENCE</scope>
    <source>
        <strain evidence="15">BECK_BZ197</strain>
        <strain evidence="17">BECK_BZ198</strain>
        <strain evidence="16">BECK_BZ199</strain>
    </source>
</reference>
<organism evidence="16">
    <name type="scientific">Candidatus Kentrum sp. MB</name>
    <dbReference type="NCBI Taxonomy" id="2138164"/>
    <lineage>
        <taxon>Bacteria</taxon>
        <taxon>Pseudomonadati</taxon>
        <taxon>Pseudomonadota</taxon>
        <taxon>Gammaproteobacteria</taxon>
        <taxon>Candidatus Kentrum</taxon>
    </lineage>
</organism>
<dbReference type="PANTHER" id="PTHR30153:SF2">
    <property type="entry name" value="REPLICATIVE DNA HELICASE"/>
    <property type="match status" value="1"/>
</dbReference>
<dbReference type="EMBL" id="CAADGH010000015">
    <property type="protein sequence ID" value="VFK75114.1"/>
    <property type="molecule type" value="Genomic_DNA"/>
</dbReference>
<dbReference type="EMBL" id="CAADFQ010000002">
    <property type="protein sequence ID" value="VFK27259.1"/>
    <property type="molecule type" value="Genomic_DNA"/>
</dbReference>
<dbReference type="InterPro" id="IPR027417">
    <property type="entry name" value="P-loop_NTPase"/>
</dbReference>
<dbReference type="GO" id="GO:0005524">
    <property type="term" value="F:ATP binding"/>
    <property type="evidence" value="ECO:0007669"/>
    <property type="project" value="UniProtKB-UniRule"/>
</dbReference>
<sequence>MPAYTLAEKPVDYNVSRLKVPPHSIEAEQSVLGGLMLGDSAWDQIADKLSAIDFYRRDHQTIFDAIRMLSQENLPADVVTVTEHLKNRNRIDGVGGMAYLGELAKNTPSAANIAAYADIVRERAVLRGLIQVGSEITDSAFDSEGQSSSQLLDHAEQLVFSLAEQGGRLSTGLSPIQKILPDVVDRIDTLFHRDDPITGIATGFKDLDERTSGLQRGDLIIVAGRPSMGKTAFAMNIAEQAAIKGKLSVGIFSMEMSADQLIIRMISSLGRIDQHAIRTGKFADADWPRITSAVSMLDNTAIFIDDTPALTPIELRARCRRLKREHDLGLVIVDYLQLMQVSNTKENRATEISEISRTLKALARELKVPLVALSQLNRGLEQRPNKRPIMSDLRESGAIEQDADLILFIYRDEVYNEDSPDKGMAEIDIAKQRNGPIGRVNLTFLGKYTRFENYAEPRDEGGYQL</sequence>
<dbReference type="InterPro" id="IPR007694">
    <property type="entry name" value="DNA_helicase_DnaB-like_C"/>
</dbReference>
<dbReference type="CDD" id="cd00984">
    <property type="entry name" value="DnaB_C"/>
    <property type="match status" value="1"/>
</dbReference>
<dbReference type="SMART" id="SM00382">
    <property type="entry name" value="AAA"/>
    <property type="match status" value="1"/>
</dbReference>
<dbReference type="Gene3D" id="3.40.50.300">
    <property type="entry name" value="P-loop containing nucleotide triphosphate hydrolases"/>
    <property type="match status" value="1"/>
</dbReference>
<dbReference type="AlphaFoldDB" id="A0A450XDD7"/>
<feature type="domain" description="SF4 helicase" evidence="14">
    <location>
        <begin position="193"/>
        <end position="458"/>
    </location>
</feature>
<evidence type="ECO:0000256" key="3">
    <source>
        <dbReference type="ARBA" id="ARBA00022705"/>
    </source>
</evidence>
<dbReference type="GO" id="GO:0003677">
    <property type="term" value="F:DNA binding"/>
    <property type="evidence" value="ECO:0007669"/>
    <property type="project" value="UniProtKB-UniRule"/>
</dbReference>
<dbReference type="InterPro" id="IPR007693">
    <property type="entry name" value="DNA_helicase_DnaB-like_N"/>
</dbReference>
<keyword evidence="9" id="KW-0413">Isomerase</keyword>
<dbReference type="SUPFAM" id="SSF52540">
    <property type="entry name" value="P-loop containing nucleoside triphosphate hydrolases"/>
    <property type="match status" value="1"/>
</dbReference>
<comment type="catalytic activity">
    <reaction evidence="11 13">
        <text>ATP + H2O = ADP + phosphate + H(+)</text>
        <dbReference type="Rhea" id="RHEA:13065"/>
        <dbReference type="ChEBI" id="CHEBI:15377"/>
        <dbReference type="ChEBI" id="CHEBI:15378"/>
        <dbReference type="ChEBI" id="CHEBI:30616"/>
        <dbReference type="ChEBI" id="CHEBI:43474"/>
        <dbReference type="ChEBI" id="CHEBI:456216"/>
        <dbReference type="EC" id="5.6.2.3"/>
    </reaction>
</comment>
<evidence type="ECO:0000256" key="9">
    <source>
        <dbReference type="ARBA" id="ARBA00023235"/>
    </source>
</evidence>
<evidence type="ECO:0000256" key="8">
    <source>
        <dbReference type="ARBA" id="ARBA00023125"/>
    </source>
</evidence>
<dbReference type="GO" id="GO:1990077">
    <property type="term" value="C:primosome complex"/>
    <property type="evidence" value="ECO:0007669"/>
    <property type="project" value="UniProtKB-UniRule"/>
</dbReference>
<evidence type="ECO:0000313" key="16">
    <source>
        <dbReference type="EMBL" id="VFK27259.1"/>
    </source>
</evidence>
<evidence type="ECO:0000313" key="17">
    <source>
        <dbReference type="EMBL" id="VFK75114.1"/>
    </source>
</evidence>
<evidence type="ECO:0000256" key="4">
    <source>
        <dbReference type="ARBA" id="ARBA00022741"/>
    </source>
</evidence>
<gene>
    <name evidence="15" type="ORF">BECKMB1821G_GA0114241_101651</name>
    <name evidence="17" type="ORF">BECKMB1821H_GA0114242_101551</name>
    <name evidence="16" type="ORF">BECKMB1821I_GA0114274_1002102</name>
</gene>
<dbReference type="Pfam" id="PF00772">
    <property type="entry name" value="DnaB"/>
    <property type="match status" value="1"/>
</dbReference>
<keyword evidence="6 13" id="KW-0347">Helicase</keyword>
<dbReference type="PROSITE" id="PS51199">
    <property type="entry name" value="SF4_HELICASE"/>
    <property type="match status" value="1"/>
</dbReference>
<keyword evidence="3 13" id="KW-0235">DNA replication</keyword>
<dbReference type="FunFam" id="1.10.860.10:FF:000001">
    <property type="entry name" value="Replicative DNA helicase"/>
    <property type="match status" value="1"/>
</dbReference>
<evidence type="ECO:0000256" key="5">
    <source>
        <dbReference type="ARBA" id="ARBA00022801"/>
    </source>
</evidence>
<dbReference type="NCBIfam" id="TIGR00665">
    <property type="entry name" value="DnaB"/>
    <property type="match status" value="1"/>
</dbReference>
<evidence type="ECO:0000256" key="2">
    <source>
        <dbReference type="ARBA" id="ARBA00022515"/>
    </source>
</evidence>
<evidence type="ECO:0000256" key="12">
    <source>
        <dbReference type="NCBIfam" id="TIGR00665"/>
    </source>
</evidence>
<keyword evidence="4 13" id="KW-0547">Nucleotide-binding</keyword>
<comment type="function">
    <text evidence="10 13">The main replicative DNA helicase, it participates in initiation and elongation during chromosome replication. Travels ahead of the DNA replisome, separating dsDNA into templates for DNA synthesis. A processive ATP-dependent 5'-3' DNA helicase it has DNA-dependent ATPase activity.</text>
</comment>
<evidence type="ECO:0000256" key="1">
    <source>
        <dbReference type="ARBA" id="ARBA00008428"/>
    </source>
</evidence>
<evidence type="ECO:0000313" key="15">
    <source>
        <dbReference type="EMBL" id="VFK25893.1"/>
    </source>
</evidence>
<dbReference type="GO" id="GO:0042802">
    <property type="term" value="F:identical protein binding"/>
    <property type="evidence" value="ECO:0007669"/>
    <property type="project" value="UniProtKB-ARBA"/>
</dbReference>
<dbReference type="InterPro" id="IPR003593">
    <property type="entry name" value="AAA+_ATPase"/>
</dbReference>
<dbReference type="PANTHER" id="PTHR30153">
    <property type="entry name" value="REPLICATIVE DNA HELICASE DNAB"/>
    <property type="match status" value="1"/>
</dbReference>
<dbReference type="GO" id="GO:0016787">
    <property type="term" value="F:hydrolase activity"/>
    <property type="evidence" value="ECO:0007669"/>
    <property type="project" value="UniProtKB-KW"/>
</dbReference>
<evidence type="ECO:0000256" key="11">
    <source>
        <dbReference type="ARBA" id="ARBA00048954"/>
    </source>
</evidence>
<accession>A0A450XDD7</accession>
<evidence type="ECO:0000256" key="10">
    <source>
        <dbReference type="ARBA" id="ARBA00044932"/>
    </source>
</evidence>
<dbReference type="GO" id="GO:0005829">
    <property type="term" value="C:cytosol"/>
    <property type="evidence" value="ECO:0007669"/>
    <property type="project" value="TreeGrafter"/>
</dbReference>
<evidence type="ECO:0000256" key="7">
    <source>
        <dbReference type="ARBA" id="ARBA00022840"/>
    </source>
</evidence>
<evidence type="ECO:0000256" key="6">
    <source>
        <dbReference type="ARBA" id="ARBA00022806"/>
    </source>
</evidence>
<dbReference type="EC" id="5.6.2.3" evidence="12 13"/>
<dbReference type="InterPro" id="IPR016136">
    <property type="entry name" value="DNA_helicase_N/primase_C"/>
</dbReference>